<dbReference type="GO" id="GO:0009089">
    <property type="term" value="P:lysine biosynthetic process via diaminopimelate"/>
    <property type="evidence" value="ECO:0007669"/>
    <property type="project" value="InterPro"/>
</dbReference>
<evidence type="ECO:0000313" key="5">
    <source>
        <dbReference type="EMBL" id="TQV85646.1"/>
    </source>
</evidence>
<keyword evidence="3 5" id="KW-0808">Transferase</keyword>
<evidence type="ECO:0000256" key="3">
    <source>
        <dbReference type="ARBA" id="ARBA00022679"/>
    </source>
</evidence>
<protein>
    <submittedName>
        <fullName evidence="5">Succinyldiaminopimelate transaminase</fullName>
        <ecNumber evidence="5">2.6.1.17</ecNumber>
    </submittedName>
</protein>
<dbReference type="Gene3D" id="3.40.640.10">
    <property type="entry name" value="Type I PLP-dependent aspartate aminotransferase-like (Major domain)"/>
    <property type="match status" value="1"/>
</dbReference>
<evidence type="ECO:0000259" key="4">
    <source>
        <dbReference type="Pfam" id="PF00155"/>
    </source>
</evidence>
<organism evidence="5 6">
    <name type="scientific">Exilibacterium tricleocarpae</name>
    <dbReference type="NCBI Taxonomy" id="2591008"/>
    <lineage>
        <taxon>Bacteria</taxon>
        <taxon>Pseudomonadati</taxon>
        <taxon>Pseudomonadota</taxon>
        <taxon>Gammaproteobacteria</taxon>
        <taxon>Cellvibrionales</taxon>
        <taxon>Cellvibrionaceae</taxon>
        <taxon>Exilibacterium</taxon>
    </lineage>
</organism>
<dbReference type="CDD" id="cd00609">
    <property type="entry name" value="AAT_like"/>
    <property type="match status" value="1"/>
</dbReference>
<dbReference type="RefSeq" id="WP_142902497.1">
    <property type="nucleotide sequence ID" value="NZ_ML660087.1"/>
</dbReference>
<dbReference type="InterPro" id="IPR015421">
    <property type="entry name" value="PyrdxlP-dep_Trfase_major"/>
</dbReference>
<dbReference type="SUPFAM" id="SSF53383">
    <property type="entry name" value="PLP-dependent transferases"/>
    <property type="match status" value="1"/>
</dbReference>
<comment type="caution">
    <text evidence="5">The sequence shown here is derived from an EMBL/GenBank/DDBJ whole genome shotgun (WGS) entry which is preliminary data.</text>
</comment>
<keyword evidence="2 5" id="KW-0032">Aminotransferase</keyword>
<dbReference type="Proteomes" id="UP000319732">
    <property type="component" value="Unassembled WGS sequence"/>
</dbReference>
<keyword evidence="6" id="KW-1185">Reference proteome</keyword>
<evidence type="ECO:0000256" key="1">
    <source>
        <dbReference type="ARBA" id="ARBA00001933"/>
    </source>
</evidence>
<dbReference type="PANTHER" id="PTHR42832">
    <property type="entry name" value="AMINO ACID AMINOTRANSFERASE"/>
    <property type="match status" value="1"/>
</dbReference>
<dbReference type="InterPro" id="IPR015422">
    <property type="entry name" value="PyrdxlP-dep_Trfase_small"/>
</dbReference>
<dbReference type="Gene3D" id="3.90.1150.10">
    <property type="entry name" value="Aspartate Aminotransferase, domain 1"/>
    <property type="match status" value="1"/>
</dbReference>
<dbReference type="GO" id="GO:0030170">
    <property type="term" value="F:pyridoxal phosphate binding"/>
    <property type="evidence" value="ECO:0007669"/>
    <property type="project" value="InterPro"/>
</dbReference>
<evidence type="ECO:0000313" key="6">
    <source>
        <dbReference type="Proteomes" id="UP000319732"/>
    </source>
</evidence>
<gene>
    <name evidence="5" type="primary">dapC</name>
    <name evidence="5" type="ORF">FKG94_02020</name>
</gene>
<dbReference type="InterPro" id="IPR019878">
    <property type="entry name" value="DapC_beta/gammaproteobac"/>
</dbReference>
<feature type="domain" description="Aminotransferase class I/classII large" evidence="4">
    <location>
        <begin position="31"/>
        <end position="359"/>
    </location>
</feature>
<dbReference type="InterPro" id="IPR015424">
    <property type="entry name" value="PyrdxlP-dep_Trfase"/>
</dbReference>
<name>A0A545U856_9GAMM</name>
<reference evidence="5 6" key="1">
    <citation type="submission" date="2019-06" db="EMBL/GenBank/DDBJ databases">
        <title>Whole genome sequence for Cellvibrionaceae sp. R142.</title>
        <authorList>
            <person name="Wang G."/>
        </authorList>
    </citation>
    <scope>NUCLEOTIDE SEQUENCE [LARGE SCALE GENOMIC DNA]</scope>
    <source>
        <strain evidence="5 6">R142</strain>
    </source>
</reference>
<dbReference type="NCBIfam" id="TIGR03538">
    <property type="entry name" value="DapC_gpp"/>
    <property type="match status" value="1"/>
</dbReference>
<dbReference type="Pfam" id="PF00155">
    <property type="entry name" value="Aminotran_1_2"/>
    <property type="match status" value="1"/>
</dbReference>
<accession>A0A545U856</accession>
<dbReference type="EMBL" id="VHSG01000003">
    <property type="protein sequence ID" value="TQV85646.1"/>
    <property type="molecule type" value="Genomic_DNA"/>
</dbReference>
<dbReference type="InterPro" id="IPR050881">
    <property type="entry name" value="LL-DAP_aminotransferase"/>
</dbReference>
<comment type="cofactor">
    <cofactor evidence="1">
        <name>pyridoxal 5'-phosphate</name>
        <dbReference type="ChEBI" id="CHEBI:597326"/>
    </cofactor>
</comment>
<sequence length="398" mass="43719">MNSDLDKLQPYPFERLAALKTGINPPRDREHIALSIGEPKHPPPPLVLEHLAQNLGRLANYPTTKGLPELRQAIADWATRRFALGADGLDPERQVLPVSGTREALFAFAQAVVDRAGAPLVLCPNPFYQIYEGAALLAGAEPYFLNCTAATGYLPDFDQVPEAIWQRCRLLYLCSPGNPTGAVADLANLKKVIELADAHDFVIASDECYSELYFDEARPPAGLLQACAALGRRDFARCVVFHSLSKRSNLPGLRSGFVAGDAQVLEKFLLYRTYHGCAMPVASQLASTAAWRDEGHVKANRDAYREKFAAVLEILGDCLPVARPDAGFYLWPRTPIADTDFARELFARQHITVLPGRFIARDTPAGNPGIDHVRMALVAPLAQCIEAAERLKVFVEHL</sequence>
<evidence type="ECO:0000256" key="2">
    <source>
        <dbReference type="ARBA" id="ARBA00022576"/>
    </source>
</evidence>
<dbReference type="AlphaFoldDB" id="A0A545U856"/>
<dbReference type="OrthoDB" id="9813612at2"/>
<proteinExistence type="predicted"/>
<dbReference type="EC" id="2.6.1.17" evidence="5"/>
<dbReference type="PANTHER" id="PTHR42832:SF3">
    <property type="entry name" value="L-GLUTAMINE--4-(METHYLSULFANYL)-2-OXOBUTANOATE AMINOTRANSFERASE"/>
    <property type="match status" value="1"/>
</dbReference>
<dbReference type="InterPro" id="IPR004839">
    <property type="entry name" value="Aminotransferase_I/II_large"/>
</dbReference>
<dbReference type="GO" id="GO:0009016">
    <property type="term" value="F:succinyldiaminopimelate transaminase activity"/>
    <property type="evidence" value="ECO:0007669"/>
    <property type="project" value="UniProtKB-EC"/>
</dbReference>